<sequence length="364" mass="40235">MADEMTDETARKVVKKEEEVNMVEQDDDVEDEEEEVYSSEHNLSAPSPSAASLSTSFSGHLVLSPRRCVSRELLEQMPALSISSRYYEVSIAKPFGVFHLMQLIEKSIQVGALFTPKLYVPKEIWQQDRVKLAGIPLKLEVFQSLKQGIEKVSVALPITSEQNKAAFIAELEGLLEFAKLERIQLSRSFPFIPVDKIPQPATTAKSDPNQQTPANAAAAGIGKLTNLAVGFGRMVKKQAIAAVERVGAAPAVATSFDELEEYAATLCILFNSTRNLEHLIGVRAGADGTQEEVNAASPSEQLDPEVLERLKELAIFLDEVVVELVMRDLQSLLETYLRRTTQHFGEFTIEQALMKHAHRQSVSA</sequence>
<dbReference type="PANTHER" id="PTHR37327:SF1">
    <property type="entry name" value="MICROTUBULE INTERACTING AND TRANSPORT DOMAIN-CONTAINING PROTEIN"/>
    <property type="match status" value="1"/>
</dbReference>
<gene>
    <name evidence="2" type="ORF">Poli38472_003652</name>
</gene>
<dbReference type="OrthoDB" id="2245455at2759"/>
<dbReference type="EMBL" id="SPLM01000036">
    <property type="protein sequence ID" value="TMW65887.1"/>
    <property type="molecule type" value="Genomic_DNA"/>
</dbReference>
<protein>
    <submittedName>
        <fullName evidence="2">Uncharacterized protein</fullName>
    </submittedName>
</protein>
<evidence type="ECO:0000313" key="2">
    <source>
        <dbReference type="EMBL" id="TMW65887.1"/>
    </source>
</evidence>
<comment type="caution">
    <text evidence="2">The sequence shown here is derived from an EMBL/GenBank/DDBJ whole genome shotgun (WGS) entry which is preliminary data.</text>
</comment>
<dbReference type="AlphaFoldDB" id="A0A8K1CLU6"/>
<dbReference type="PANTHER" id="PTHR37327">
    <property type="entry name" value="CHROMOSOME 1, WHOLE GENOME SHOTGUN SEQUENCE"/>
    <property type="match status" value="1"/>
</dbReference>
<accession>A0A8K1CLU6</accession>
<evidence type="ECO:0000313" key="3">
    <source>
        <dbReference type="Proteomes" id="UP000794436"/>
    </source>
</evidence>
<name>A0A8K1CLU6_PYTOL</name>
<evidence type="ECO:0000256" key="1">
    <source>
        <dbReference type="SAM" id="MobiDB-lite"/>
    </source>
</evidence>
<reference evidence="2" key="1">
    <citation type="submission" date="2019-03" db="EMBL/GenBank/DDBJ databases">
        <title>Long read genome sequence of the mycoparasitic Pythium oligandrum ATCC 38472 isolated from sugarbeet rhizosphere.</title>
        <authorList>
            <person name="Gaulin E."/>
        </authorList>
    </citation>
    <scope>NUCLEOTIDE SEQUENCE</scope>
    <source>
        <strain evidence="2">ATCC 38472_TT</strain>
    </source>
</reference>
<keyword evidence="3" id="KW-1185">Reference proteome</keyword>
<feature type="compositionally biased region" description="Acidic residues" evidence="1">
    <location>
        <begin position="20"/>
        <end position="37"/>
    </location>
</feature>
<organism evidence="2 3">
    <name type="scientific">Pythium oligandrum</name>
    <name type="common">Mycoparasitic fungus</name>
    <dbReference type="NCBI Taxonomy" id="41045"/>
    <lineage>
        <taxon>Eukaryota</taxon>
        <taxon>Sar</taxon>
        <taxon>Stramenopiles</taxon>
        <taxon>Oomycota</taxon>
        <taxon>Peronosporomycetes</taxon>
        <taxon>Pythiales</taxon>
        <taxon>Pythiaceae</taxon>
        <taxon>Pythium</taxon>
    </lineage>
</organism>
<dbReference type="Proteomes" id="UP000794436">
    <property type="component" value="Unassembled WGS sequence"/>
</dbReference>
<proteinExistence type="predicted"/>
<feature type="compositionally biased region" description="Basic and acidic residues" evidence="1">
    <location>
        <begin position="8"/>
        <end position="19"/>
    </location>
</feature>
<feature type="region of interest" description="Disordered" evidence="1">
    <location>
        <begin position="1"/>
        <end position="51"/>
    </location>
</feature>